<feature type="transmembrane region" description="Helical" evidence="4">
    <location>
        <begin position="334"/>
        <end position="358"/>
    </location>
</feature>
<feature type="transmembrane region" description="Helical" evidence="4">
    <location>
        <begin position="422"/>
        <end position="442"/>
    </location>
</feature>
<feature type="transmembrane region" description="Helical" evidence="4">
    <location>
        <begin position="246"/>
        <end position="271"/>
    </location>
</feature>
<keyword evidence="4" id="KW-0812">Transmembrane</keyword>
<comment type="caution">
    <text evidence="6">The sequence shown here is derived from an EMBL/GenBank/DDBJ whole genome shotgun (WGS) entry which is preliminary data.</text>
</comment>
<reference evidence="6" key="1">
    <citation type="submission" date="2023-07" db="EMBL/GenBank/DDBJ databases">
        <authorList>
            <consortium name="AG Swart"/>
            <person name="Singh M."/>
            <person name="Singh A."/>
            <person name="Seah K."/>
            <person name="Emmerich C."/>
        </authorList>
    </citation>
    <scope>NUCLEOTIDE SEQUENCE</scope>
    <source>
        <strain evidence="6">DP1</strain>
    </source>
</reference>
<evidence type="ECO:0000256" key="1">
    <source>
        <dbReference type="ARBA" id="ARBA00022729"/>
    </source>
</evidence>
<keyword evidence="3" id="KW-1015">Disulfide bond</keyword>
<feature type="transmembrane region" description="Helical" evidence="4">
    <location>
        <begin position="500"/>
        <end position="522"/>
    </location>
</feature>
<dbReference type="AlphaFoldDB" id="A0AAD1Y9T3"/>
<dbReference type="NCBIfam" id="TIGR02232">
    <property type="entry name" value="myxo_disulf_rpt"/>
    <property type="match status" value="1"/>
</dbReference>
<organism evidence="6 7">
    <name type="scientific">Euplotes crassus</name>
    <dbReference type="NCBI Taxonomy" id="5936"/>
    <lineage>
        <taxon>Eukaryota</taxon>
        <taxon>Sar</taxon>
        <taxon>Alveolata</taxon>
        <taxon>Ciliophora</taxon>
        <taxon>Intramacronucleata</taxon>
        <taxon>Spirotrichea</taxon>
        <taxon>Hypotrichia</taxon>
        <taxon>Euplotida</taxon>
        <taxon>Euplotidae</taxon>
        <taxon>Moneuplotes</taxon>
    </lineage>
</organism>
<evidence type="ECO:0000256" key="2">
    <source>
        <dbReference type="ARBA" id="ARBA00022737"/>
    </source>
</evidence>
<protein>
    <submittedName>
        <fullName evidence="6">Uncharacterized protein</fullName>
    </submittedName>
</protein>
<dbReference type="GO" id="GO:0004222">
    <property type="term" value="F:metalloendopeptidase activity"/>
    <property type="evidence" value="ECO:0007669"/>
    <property type="project" value="TreeGrafter"/>
</dbReference>
<name>A0AAD1Y9T3_EUPCR</name>
<dbReference type="GO" id="GO:0005615">
    <property type="term" value="C:extracellular space"/>
    <property type="evidence" value="ECO:0007669"/>
    <property type="project" value="TreeGrafter"/>
</dbReference>
<keyword evidence="2" id="KW-0677">Repeat</keyword>
<dbReference type="GO" id="GO:0007166">
    <property type="term" value="P:cell surface receptor signaling pathway"/>
    <property type="evidence" value="ECO:0007669"/>
    <property type="project" value="TreeGrafter"/>
</dbReference>
<feature type="transmembrane region" description="Helical" evidence="4">
    <location>
        <begin position="394"/>
        <end position="416"/>
    </location>
</feature>
<dbReference type="EMBL" id="CAMPGE010029669">
    <property type="protein sequence ID" value="CAI2387149.1"/>
    <property type="molecule type" value="Genomic_DNA"/>
</dbReference>
<dbReference type="GO" id="GO:0006508">
    <property type="term" value="P:proteolysis"/>
    <property type="evidence" value="ECO:0007669"/>
    <property type="project" value="TreeGrafter"/>
</dbReference>
<keyword evidence="4" id="KW-1133">Transmembrane helix</keyword>
<feature type="signal peptide" evidence="5">
    <location>
        <begin position="1"/>
        <end position="18"/>
    </location>
</feature>
<evidence type="ECO:0000256" key="3">
    <source>
        <dbReference type="ARBA" id="ARBA00023157"/>
    </source>
</evidence>
<dbReference type="InterPro" id="IPR011936">
    <property type="entry name" value="Myxo_disulph_rpt"/>
</dbReference>
<evidence type="ECO:0000313" key="7">
    <source>
        <dbReference type="Proteomes" id="UP001295684"/>
    </source>
</evidence>
<gene>
    <name evidence="6" type="ORF">ECRASSUSDP1_LOCUS28777</name>
</gene>
<feature type="transmembrane region" description="Helical" evidence="4">
    <location>
        <begin position="298"/>
        <end position="322"/>
    </location>
</feature>
<keyword evidence="7" id="KW-1185">Reference proteome</keyword>
<keyword evidence="4" id="KW-0472">Membrane</keyword>
<sequence>MILLICCGFLVNFSISVTRYDAGDPCINILGMCDDYTHCGDCNRRDYDGCSSDCVVERGFHCLQQVIPEFRFDCGHSCGDGIPSPEVEECDDGNNTEGDGCTPDCKIEEDYKCEGEPSVCTKYIPKPPPSFSEIIEKSLLEPSIILSVGLIIPSSIFLGIPTQFFWSLLNHLQLMHLLSLMAFYYPQNILNTFRKLRMTNFESIGLNSTGLMFTDIKDLTVKEPIDYLFENHEYYNSSILINCSEAFVLFFIFIAFFIIIYLLYSFCWCVCPKTEEERNKSCCLNYLFQLINIQKERICLASIFRIIHQSYLKVIFSIWLNLKFLSVKTSADMLSIYISSFLLFVYLGYTLTVVIICFRKIVRHDNAVVDQESNPHKISVIDMLEKDYNRYKRYYPFIHVIHLLYRLCFVLILFSFRQSPSFQIFCIMVMSFVRVLFLCYFRPYLVNIDSNHEVDKSLNIQEIINECICFLISFCFFFFNDKKYEFATEGRNYTIGSGCIALMFFPIVFYLCLMVIQIIIFLRKKCTVTEKVIPVNFPPQRNIDIHNMHSTSIISHNTFSLTKNNTREKKNLFEEAPHEAKKPKLSINKHLAQRLQTPLEIEQNSEEIKDDLKI</sequence>
<evidence type="ECO:0000256" key="4">
    <source>
        <dbReference type="SAM" id="Phobius"/>
    </source>
</evidence>
<keyword evidence="1 5" id="KW-0732">Signal</keyword>
<accession>A0AAD1Y9T3</accession>
<dbReference type="Proteomes" id="UP001295684">
    <property type="component" value="Unassembled WGS sequence"/>
</dbReference>
<proteinExistence type="predicted"/>
<dbReference type="PANTHER" id="PTHR46130">
    <property type="entry name" value="LAMGL DOMAIN-CONTAINING PROTEIN"/>
    <property type="match status" value="1"/>
</dbReference>
<feature type="chain" id="PRO_5042210782" evidence="5">
    <location>
        <begin position="19"/>
        <end position="614"/>
    </location>
</feature>
<dbReference type="InterPro" id="IPR043543">
    <property type="entry name" value="PAPPA/PAPPA2"/>
</dbReference>
<evidence type="ECO:0000256" key="5">
    <source>
        <dbReference type="SAM" id="SignalP"/>
    </source>
</evidence>
<dbReference type="PANTHER" id="PTHR46130:SF3">
    <property type="entry name" value="CHROMOSOME UNDETERMINED SCAFFOLD_33, WHOLE GENOME SHOTGUN SEQUENCE"/>
    <property type="match status" value="1"/>
</dbReference>
<evidence type="ECO:0000313" key="6">
    <source>
        <dbReference type="EMBL" id="CAI2387149.1"/>
    </source>
</evidence>
<feature type="transmembrane region" description="Helical" evidence="4">
    <location>
        <begin position="463"/>
        <end position="480"/>
    </location>
</feature>